<evidence type="ECO:0000256" key="8">
    <source>
        <dbReference type="ARBA" id="ARBA00022840"/>
    </source>
</evidence>
<feature type="domain" description="7,8-dihydro-6-hydroxymethylpterin-pyrophosphokinase" evidence="13">
    <location>
        <begin position="91"/>
        <end position="102"/>
    </location>
</feature>
<dbReference type="EMBL" id="JBHSGU010000005">
    <property type="protein sequence ID" value="MFC4700894.1"/>
    <property type="molecule type" value="Genomic_DNA"/>
</dbReference>
<dbReference type="Proteomes" id="UP001595897">
    <property type="component" value="Unassembled WGS sequence"/>
</dbReference>
<evidence type="ECO:0000256" key="9">
    <source>
        <dbReference type="ARBA" id="ARBA00022909"/>
    </source>
</evidence>
<comment type="pathway">
    <text evidence="1">Cofactor biosynthesis; tetrahydrofolate biosynthesis; 2-amino-4-hydroxy-6-hydroxymethyl-7,8-dihydropteridine diphosphate from 7,8-dihydroneopterin triphosphate: step 4/4.</text>
</comment>
<dbReference type="GO" id="GO:0003848">
    <property type="term" value="F:2-amino-4-hydroxy-6-hydroxymethyldihydropteridine diphosphokinase activity"/>
    <property type="evidence" value="ECO:0007669"/>
    <property type="project" value="UniProtKB-EC"/>
</dbReference>
<evidence type="ECO:0000256" key="6">
    <source>
        <dbReference type="ARBA" id="ARBA00022741"/>
    </source>
</evidence>
<dbReference type="PROSITE" id="PS00794">
    <property type="entry name" value="HPPK"/>
    <property type="match status" value="1"/>
</dbReference>
<keyword evidence="5 14" id="KW-0808">Transferase</keyword>
<proteinExistence type="inferred from homology"/>
<comment type="function">
    <text evidence="10">Catalyzes the transfer of pyrophosphate from adenosine triphosphate (ATP) to 6-hydroxymethyl-7,8-dihydropterin, an enzymatic step in folate biosynthesis pathway.</text>
</comment>
<evidence type="ECO:0000256" key="2">
    <source>
        <dbReference type="ARBA" id="ARBA00005810"/>
    </source>
</evidence>
<keyword evidence="6" id="KW-0547">Nucleotide-binding</keyword>
<name>A0ABV9LXH5_9ALTE</name>
<accession>A0ABV9LXH5</accession>
<dbReference type="Gene3D" id="3.30.70.560">
    <property type="entry name" value="7,8-Dihydro-6-hydroxymethylpterin-pyrophosphokinase HPPK"/>
    <property type="match status" value="1"/>
</dbReference>
<dbReference type="Pfam" id="PF01288">
    <property type="entry name" value="HPPK"/>
    <property type="match status" value="1"/>
</dbReference>
<evidence type="ECO:0000256" key="7">
    <source>
        <dbReference type="ARBA" id="ARBA00022777"/>
    </source>
</evidence>
<dbReference type="SUPFAM" id="SSF55083">
    <property type="entry name" value="6-hydroxymethyl-7,8-dihydropterin pyrophosphokinase, HPPK"/>
    <property type="match status" value="1"/>
</dbReference>
<keyword evidence="9" id="KW-0289">Folate biosynthesis</keyword>
<gene>
    <name evidence="14" type="primary">folK</name>
    <name evidence="14" type="ORF">ACFO4O_12040</name>
</gene>
<keyword evidence="15" id="KW-1185">Reference proteome</keyword>
<evidence type="ECO:0000256" key="1">
    <source>
        <dbReference type="ARBA" id="ARBA00005051"/>
    </source>
</evidence>
<dbReference type="InterPro" id="IPR035907">
    <property type="entry name" value="Hppk_sf"/>
</dbReference>
<dbReference type="RefSeq" id="WP_382408848.1">
    <property type="nucleotide sequence ID" value="NZ_JBHSGU010000005.1"/>
</dbReference>
<evidence type="ECO:0000256" key="3">
    <source>
        <dbReference type="ARBA" id="ARBA00013253"/>
    </source>
</evidence>
<reference evidence="15" key="1">
    <citation type="journal article" date="2019" name="Int. J. Syst. Evol. Microbiol.">
        <title>The Global Catalogue of Microorganisms (GCM) 10K type strain sequencing project: providing services to taxonomists for standard genome sequencing and annotation.</title>
        <authorList>
            <consortium name="The Broad Institute Genomics Platform"/>
            <consortium name="The Broad Institute Genome Sequencing Center for Infectious Disease"/>
            <person name="Wu L."/>
            <person name="Ma J."/>
        </authorList>
    </citation>
    <scope>NUCLEOTIDE SEQUENCE [LARGE SCALE GENOMIC DNA]</scope>
    <source>
        <strain evidence="15">KACC 12507</strain>
    </source>
</reference>
<evidence type="ECO:0000256" key="10">
    <source>
        <dbReference type="ARBA" id="ARBA00029409"/>
    </source>
</evidence>
<evidence type="ECO:0000259" key="13">
    <source>
        <dbReference type="PROSITE" id="PS00794"/>
    </source>
</evidence>
<evidence type="ECO:0000313" key="14">
    <source>
        <dbReference type="EMBL" id="MFC4700894.1"/>
    </source>
</evidence>
<dbReference type="CDD" id="cd00483">
    <property type="entry name" value="HPPK"/>
    <property type="match status" value="1"/>
</dbReference>
<evidence type="ECO:0000313" key="15">
    <source>
        <dbReference type="Proteomes" id="UP001595897"/>
    </source>
</evidence>
<sequence length="172" mass="19278">MMSDSAYIGLGSNLASPSEQIKQALVELHAHHQICVQRCSHLYQSAPMGPKDQPDYVNAVCRLTTSLAPLELLDILQDIEQNHGRERIGEKWGPRTLDLDMLMFNELRLQSERLILPHYGMSQREFVLVPLFEIAPDLIMQDGQKLATWVSKCNLVGLKRLPGAVDFASIAA</sequence>
<keyword evidence="8" id="KW-0067">ATP-binding</keyword>
<evidence type="ECO:0000256" key="4">
    <source>
        <dbReference type="ARBA" id="ARBA00016218"/>
    </source>
</evidence>
<keyword evidence="7" id="KW-0418">Kinase</keyword>
<protein>
    <recommendedName>
        <fullName evidence="4">2-amino-4-hydroxy-6-hydroxymethyldihydropteridine pyrophosphokinase</fullName>
        <ecNumber evidence="3">2.7.6.3</ecNumber>
    </recommendedName>
    <alternativeName>
        <fullName evidence="11">6-hydroxymethyl-7,8-dihydropterin pyrophosphokinase</fullName>
    </alternativeName>
    <alternativeName>
        <fullName evidence="12">7,8-dihydro-6-hydroxymethylpterin-pyrophosphokinase</fullName>
    </alternativeName>
</protein>
<organism evidence="14 15">
    <name type="scientific">Glaciecola siphonariae</name>
    <dbReference type="NCBI Taxonomy" id="521012"/>
    <lineage>
        <taxon>Bacteria</taxon>
        <taxon>Pseudomonadati</taxon>
        <taxon>Pseudomonadota</taxon>
        <taxon>Gammaproteobacteria</taxon>
        <taxon>Alteromonadales</taxon>
        <taxon>Alteromonadaceae</taxon>
        <taxon>Glaciecola</taxon>
    </lineage>
</organism>
<evidence type="ECO:0000256" key="11">
    <source>
        <dbReference type="ARBA" id="ARBA00029766"/>
    </source>
</evidence>
<dbReference type="NCBIfam" id="TIGR01498">
    <property type="entry name" value="folK"/>
    <property type="match status" value="1"/>
</dbReference>
<dbReference type="InterPro" id="IPR000550">
    <property type="entry name" value="Hppk"/>
</dbReference>
<evidence type="ECO:0000256" key="12">
    <source>
        <dbReference type="ARBA" id="ARBA00033413"/>
    </source>
</evidence>
<comment type="similarity">
    <text evidence="2">Belongs to the HPPK family.</text>
</comment>
<comment type="caution">
    <text evidence="14">The sequence shown here is derived from an EMBL/GenBank/DDBJ whole genome shotgun (WGS) entry which is preliminary data.</text>
</comment>
<dbReference type="PANTHER" id="PTHR43071">
    <property type="entry name" value="2-AMINO-4-HYDROXY-6-HYDROXYMETHYLDIHYDROPTERIDINE PYROPHOSPHOKINASE"/>
    <property type="match status" value="1"/>
</dbReference>
<evidence type="ECO:0000256" key="5">
    <source>
        <dbReference type="ARBA" id="ARBA00022679"/>
    </source>
</evidence>
<dbReference type="PANTHER" id="PTHR43071:SF1">
    <property type="entry name" value="2-AMINO-4-HYDROXY-6-HYDROXYMETHYLDIHYDROPTERIDINE PYROPHOSPHOKINASE"/>
    <property type="match status" value="1"/>
</dbReference>
<dbReference type="EC" id="2.7.6.3" evidence="3"/>